<feature type="domain" description="HTH marR-type" evidence="4">
    <location>
        <begin position="1"/>
        <end position="133"/>
    </location>
</feature>
<keyword evidence="6" id="KW-1185">Reference proteome</keyword>
<keyword evidence="1" id="KW-0805">Transcription regulation</keyword>
<protein>
    <submittedName>
        <fullName evidence="5">MarR family transcriptional regulator</fullName>
    </submittedName>
</protein>
<dbReference type="GO" id="GO:0003700">
    <property type="term" value="F:DNA-binding transcription factor activity"/>
    <property type="evidence" value="ECO:0007669"/>
    <property type="project" value="InterPro"/>
</dbReference>
<dbReference type="InterPro" id="IPR000835">
    <property type="entry name" value="HTH_MarR-typ"/>
</dbReference>
<dbReference type="PROSITE" id="PS01117">
    <property type="entry name" value="HTH_MARR_1"/>
    <property type="match status" value="1"/>
</dbReference>
<dbReference type="PRINTS" id="PR00598">
    <property type="entry name" value="HTHMARR"/>
</dbReference>
<dbReference type="Pfam" id="PF01047">
    <property type="entry name" value="MarR"/>
    <property type="match status" value="1"/>
</dbReference>
<keyword evidence="2" id="KW-0238">DNA-binding</keyword>
<evidence type="ECO:0000313" key="6">
    <source>
        <dbReference type="Proteomes" id="UP001321786"/>
    </source>
</evidence>
<dbReference type="Proteomes" id="UP001321786">
    <property type="component" value="Chromosome"/>
</dbReference>
<evidence type="ECO:0000256" key="1">
    <source>
        <dbReference type="ARBA" id="ARBA00023015"/>
    </source>
</evidence>
<dbReference type="PANTHER" id="PTHR42756:SF1">
    <property type="entry name" value="TRANSCRIPTIONAL REPRESSOR OF EMRAB OPERON"/>
    <property type="match status" value="1"/>
</dbReference>
<dbReference type="Gene3D" id="1.10.10.10">
    <property type="entry name" value="Winged helix-like DNA-binding domain superfamily/Winged helix DNA-binding domain"/>
    <property type="match status" value="1"/>
</dbReference>
<dbReference type="SMART" id="SM00347">
    <property type="entry name" value="HTH_MARR"/>
    <property type="match status" value="1"/>
</dbReference>
<reference evidence="5 6" key="1">
    <citation type="submission" date="2023-08" db="EMBL/GenBank/DDBJ databases">
        <title>Helicovermis profunda gen. nov., sp. nov., a novel mesophilic, fermentative bacterium within the Bacillota from a deep-sea hydrothermal vent chimney.</title>
        <authorList>
            <person name="Miyazaki U."/>
            <person name="Mizutani D."/>
            <person name="Hashimoto Y."/>
            <person name="Tame A."/>
            <person name="Sawayama S."/>
            <person name="Miyazaki J."/>
            <person name="Takai K."/>
            <person name="Nakagawa S."/>
        </authorList>
    </citation>
    <scope>NUCLEOTIDE SEQUENCE [LARGE SCALE GENOMIC DNA]</scope>
    <source>
        <strain evidence="5 6">S502</strain>
    </source>
</reference>
<name>A0AAU9E5K3_9FIRM</name>
<dbReference type="EMBL" id="AP028654">
    <property type="protein sequence ID" value="BEP29966.1"/>
    <property type="molecule type" value="Genomic_DNA"/>
</dbReference>
<sequence>MSNLFNTINEFSRMIKTEYNNKLSKYDITYSQYLLLENLYKKGDLSQKELLNIIGIKGSTLTGIIDILLMKGFVRRVVNTEDKRLRNIVITDKGLDNYKKTRKVVLIIEKRVLKKIKKDEEVHLLSVIRSMIKNI</sequence>
<keyword evidence="3" id="KW-0804">Transcription</keyword>
<dbReference type="GO" id="GO:0003677">
    <property type="term" value="F:DNA binding"/>
    <property type="evidence" value="ECO:0007669"/>
    <property type="project" value="UniProtKB-KW"/>
</dbReference>
<evidence type="ECO:0000313" key="5">
    <source>
        <dbReference type="EMBL" id="BEP29966.1"/>
    </source>
</evidence>
<gene>
    <name evidence="5" type="ORF">HLPR_22970</name>
</gene>
<dbReference type="AlphaFoldDB" id="A0AAU9E5K3"/>
<dbReference type="KEGG" id="hprf:HLPR_22970"/>
<accession>A0AAU9E5K3</accession>
<dbReference type="InterPro" id="IPR023187">
    <property type="entry name" value="Tscrpt_reg_MarR-type_CS"/>
</dbReference>
<evidence type="ECO:0000256" key="3">
    <source>
        <dbReference type="ARBA" id="ARBA00023163"/>
    </source>
</evidence>
<evidence type="ECO:0000256" key="2">
    <source>
        <dbReference type="ARBA" id="ARBA00023125"/>
    </source>
</evidence>
<dbReference type="InterPro" id="IPR036390">
    <property type="entry name" value="WH_DNA-bd_sf"/>
</dbReference>
<dbReference type="InterPro" id="IPR036388">
    <property type="entry name" value="WH-like_DNA-bd_sf"/>
</dbReference>
<dbReference type="PANTHER" id="PTHR42756">
    <property type="entry name" value="TRANSCRIPTIONAL REGULATOR, MARR"/>
    <property type="match status" value="1"/>
</dbReference>
<dbReference type="RefSeq" id="WP_338535571.1">
    <property type="nucleotide sequence ID" value="NZ_AP028654.1"/>
</dbReference>
<proteinExistence type="predicted"/>
<organism evidence="5 6">
    <name type="scientific">Helicovermis profundi</name>
    <dbReference type="NCBI Taxonomy" id="3065157"/>
    <lineage>
        <taxon>Bacteria</taxon>
        <taxon>Bacillati</taxon>
        <taxon>Bacillota</taxon>
        <taxon>Clostridia</taxon>
        <taxon>Helicovermis</taxon>
    </lineage>
</organism>
<evidence type="ECO:0000259" key="4">
    <source>
        <dbReference type="PROSITE" id="PS50995"/>
    </source>
</evidence>
<dbReference type="PROSITE" id="PS50995">
    <property type="entry name" value="HTH_MARR_2"/>
    <property type="match status" value="1"/>
</dbReference>
<dbReference type="SUPFAM" id="SSF46785">
    <property type="entry name" value="Winged helix' DNA-binding domain"/>
    <property type="match status" value="1"/>
</dbReference>